<dbReference type="PANTHER" id="PTHR30603:SF47">
    <property type="entry name" value="RNA POLYMERASE SIGMA FACTOR SIGD, CHLOROPLASTIC"/>
    <property type="match status" value="1"/>
</dbReference>
<evidence type="ECO:0000256" key="3">
    <source>
        <dbReference type="ARBA" id="ARBA00023125"/>
    </source>
</evidence>
<evidence type="ECO:0000313" key="7">
    <source>
        <dbReference type="EMBL" id="TDT72290.1"/>
    </source>
</evidence>
<evidence type="ECO:0000256" key="1">
    <source>
        <dbReference type="ARBA" id="ARBA00023015"/>
    </source>
</evidence>
<name>A0AA46E008_9FUSO</name>
<keyword evidence="2" id="KW-0731">Sigma factor</keyword>
<dbReference type="InterPro" id="IPR013325">
    <property type="entry name" value="RNA_pol_sigma_r2"/>
</dbReference>
<dbReference type="Proteomes" id="UP000294678">
    <property type="component" value="Unassembled WGS sequence"/>
</dbReference>
<dbReference type="PANTHER" id="PTHR30603">
    <property type="entry name" value="RNA POLYMERASE SIGMA FACTOR RPO"/>
    <property type="match status" value="1"/>
</dbReference>
<keyword evidence="1" id="KW-0805">Transcription regulation</keyword>
<dbReference type="EMBL" id="SOBG01000001">
    <property type="protein sequence ID" value="TDT72290.1"/>
    <property type="molecule type" value="Genomic_DNA"/>
</dbReference>
<protein>
    <submittedName>
        <fullName evidence="7">RNA polymerase primary sigma factor</fullName>
    </submittedName>
</protein>
<dbReference type="GO" id="GO:0006352">
    <property type="term" value="P:DNA-templated transcription initiation"/>
    <property type="evidence" value="ECO:0007669"/>
    <property type="project" value="InterPro"/>
</dbReference>
<evidence type="ECO:0000259" key="5">
    <source>
        <dbReference type="Pfam" id="PF04542"/>
    </source>
</evidence>
<dbReference type="GO" id="GO:0016987">
    <property type="term" value="F:sigma factor activity"/>
    <property type="evidence" value="ECO:0007669"/>
    <property type="project" value="UniProtKB-KW"/>
</dbReference>
<dbReference type="PRINTS" id="PR00046">
    <property type="entry name" value="SIGMA70FCT"/>
</dbReference>
<keyword evidence="8" id="KW-1185">Reference proteome</keyword>
<dbReference type="InterPro" id="IPR007627">
    <property type="entry name" value="RNA_pol_sigma70_r2"/>
</dbReference>
<evidence type="ECO:0000256" key="2">
    <source>
        <dbReference type="ARBA" id="ARBA00023082"/>
    </source>
</evidence>
<dbReference type="NCBIfam" id="TIGR02937">
    <property type="entry name" value="sigma70-ECF"/>
    <property type="match status" value="1"/>
</dbReference>
<dbReference type="InterPro" id="IPR007630">
    <property type="entry name" value="RNA_pol_sigma70_r4"/>
</dbReference>
<dbReference type="RefSeq" id="WP_134111824.1">
    <property type="nucleotide sequence ID" value="NZ_SOBG01000001.1"/>
</dbReference>
<feature type="domain" description="RNA polymerase sigma-70 region 2" evidence="5">
    <location>
        <begin position="36"/>
        <end position="101"/>
    </location>
</feature>
<dbReference type="GO" id="GO:0003677">
    <property type="term" value="F:DNA binding"/>
    <property type="evidence" value="ECO:0007669"/>
    <property type="project" value="UniProtKB-KW"/>
</dbReference>
<proteinExistence type="predicted"/>
<reference evidence="7 8" key="1">
    <citation type="submission" date="2019-03" db="EMBL/GenBank/DDBJ databases">
        <title>Genomic Encyclopedia of Type Strains, Phase IV (KMG-IV): sequencing the most valuable type-strain genomes for metagenomic binning, comparative biology and taxonomic classification.</title>
        <authorList>
            <person name="Goeker M."/>
        </authorList>
    </citation>
    <scope>NUCLEOTIDE SEQUENCE [LARGE SCALE GENOMIC DNA]</scope>
    <source>
        <strain evidence="7 8">DSM 100055</strain>
    </source>
</reference>
<dbReference type="SUPFAM" id="SSF88659">
    <property type="entry name" value="Sigma3 and sigma4 domains of RNA polymerase sigma factors"/>
    <property type="match status" value="1"/>
</dbReference>
<dbReference type="InterPro" id="IPR014284">
    <property type="entry name" value="RNA_pol_sigma-70_dom"/>
</dbReference>
<evidence type="ECO:0000256" key="4">
    <source>
        <dbReference type="ARBA" id="ARBA00023163"/>
    </source>
</evidence>
<dbReference type="Gene3D" id="1.20.120.1810">
    <property type="match status" value="1"/>
</dbReference>
<dbReference type="Pfam" id="PF04545">
    <property type="entry name" value="Sigma70_r4"/>
    <property type="match status" value="1"/>
</dbReference>
<gene>
    <name evidence="7" type="ORF">EV215_0078</name>
</gene>
<keyword evidence="4" id="KW-0804">Transcription</keyword>
<dbReference type="InterPro" id="IPR013324">
    <property type="entry name" value="RNA_pol_sigma_r3/r4-like"/>
</dbReference>
<dbReference type="AlphaFoldDB" id="A0AA46E008"/>
<accession>A0AA46E008</accession>
<dbReference type="Pfam" id="PF04542">
    <property type="entry name" value="Sigma70_r2"/>
    <property type="match status" value="1"/>
</dbReference>
<dbReference type="SUPFAM" id="SSF88946">
    <property type="entry name" value="Sigma2 domain of RNA polymerase sigma factors"/>
    <property type="match status" value="1"/>
</dbReference>
<comment type="caution">
    <text evidence="7">The sequence shown here is derived from an EMBL/GenBank/DDBJ whole genome shotgun (WGS) entry which is preliminary data.</text>
</comment>
<dbReference type="InterPro" id="IPR050239">
    <property type="entry name" value="Sigma-70_RNA_pol_init_factors"/>
</dbReference>
<feature type="domain" description="RNA polymerase sigma-70 region 4" evidence="6">
    <location>
        <begin position="198"/>
        <end position="245"/>
    </location>
</feature>
<dbReference type="CDD" id="cd06171">
    <property type="entry name" value="Sigma70_r4"/>
    <property type="match status" value="1"/>
</dbReference>
<dbReference type="Gene3D" id="1.20.140.160">
    <property type="match status" value="1"/>
</dbReference>
<dbReference type="InterPro" id="IPR000943">
    <property type="entry name" value="RNA_pol_sigma70"/>
</dbReference>
<evidence type="ECO:0000259" key="6">
    <source>
        <dbReference type="Pfam" id="PF04545"/>
    </source>
</evidence>
<evidence type="ECO:0000313" key="8">
    <source>
        <dbReference type="Proteomes" id="UP000294678"/>
    </source>
</evidence>
<sequence length="255" mass="30088">MNIFNFKIDNVFTKDKEIELFNKYKNGDYSAKEDIIKHSLNMVLKIAHNNKKYGLDLEDLVQEGIIGVMHAIEKFDIKKNIRFSTYVYPWINHYINNAINTTSKQIRLPQNLILLSKKIKKLQEEYQNNLSLEHISEKLSLSLDKVKSLLSYHEYSFLSLEQNINDFFNSKFETAIEDIKSSNIFNKIEILDQISDMLSKLTDKEAEIIKLRYFKEETLKKISEQFGITKEGVRQIEKRALEKLRTIYFNKSVTI</sequence>
<organism evidence="7 8">
    <name type="scientific">Hypnocyclicus thermotrophus</name>
    <dbReference type="NCBI Taxonomy" id="1627895"/>
    <lineage>
        <taxon>Bacteria</taxon>
        <taxon>Fusobacteriati</taxon>
        <taxon>Fusobacteriota</taxon>
        <taxon>Fusobacteriia</taxon>
        <taxon>Fusobacteriales</taxon>
        <taxon>Fusobacteriaceae</taxon>
        <taxon>Hypnocyclicus</taxon>
    </lineage>
</organism>
<keyword evidence="3" id="KW-0238">DNA-binding</keyword>